<dbReference type="PANTHER" id="PTHR37311:SF1">
    <property type="entry name" value="2-PHOSPHOSULFOLACTATE PHOSPHATASE-RELATED"/>
    <property type="match status" value="1"/>
</dbReference>
<proteinExistence type="inferred from homology"/>
<organism evidence="9 10">
    <name type="scientific">Hathewaya proteolytica DSM 3090</name>
    <dbReference type="NCBI Taxonomy" id="1121331"/>
    <lineage>
        <taxon>Bacteria</taxon>
        <taxon>Bacillati</taxon>
        <taxon>Bacillota</taxon>
        <taxon>Clostridia</taxon>
        <taxon>Eubacteriales</taxon>
        <taxon>Clostridiaceae</taxon>
        <taxon>Hathewaya</taxon>
    </lineage>
</organism>
<evidence type="ECO:0000313" key="10">
    <source>
        <dbReference type="Proteomes" id="UP000183952"/>
    </source>
</evidence>
<dbReference type="SUPFAM" id="SSF142823">
    <property type="entry name" value="ComB-like"/>
    <property type="match status" value="1"/>
</dbReference>
<keyword evidence="5 8" id="KW-0378">Hydrolase</keyword>
<evidence type="ECO:0000256" key="3">
    <source>
        <dbReference type="ARBA" id="ARBA00012953"/>
    </source>
</evidence>
<keyword evidence="6 8" id="KW-0460">Magnesium</keyword>
<keyword evidence="10" id="KW-1185">Reference proteome</keyword>
<evidence type="ECO:0000256" key="6">
    <source>
        <dbReference type="ARBA" id="ARBA00022842"/>
    </source>
</evidence>
<name>A0A1M6MEP2_9CLOT</name>
<dbReference type="OrthoDB" id="4913at2"/>
<sequence>MKIDIVISKKYIDGEYLKNKTAVVIDMLRATSVMVTALKNGAKSVIPVVEVDQAFQRTKQRDLKNESKDTGEYILGGERKALKIHGFHCSNSPLEYTEDVVKGKTVIMTTSNGTAAINRSLTAEHIIIGAMINGRAVAEKCLGLNKDVVIINSGTNDEFSMDDFICGGYIIHEMMKNMKDLQLTDIAMTALDLYNAHPHIDSCISRAKHYGILKNLGLEEDLKYCMQKSITDVVPCVQGEYVC</sequence>
<dbReference type="RefSeq" id="WP_072903059.1">
    <property type="nucleotide sequence ID" value="NZ_FRAD01000007.1"/>
</dbReference>
<dbReference type="Proteomes" id="UP000183952">
    <property type="component" value="Unassembled WGS sequence"/>
</dbReference>
<evidence type="ECO:0000256" key="2">
    <source>
        <dbReference type="ARBA" id="ARBA00009997"/>
    </source>
</evidence>
<evidence type="ECO:0000256" key="1">
    <source>
        <dbReference type="ARBA" id="ARBA00001946"/>
    </source>
</evidence>
<dbReference type="STRING" id="1121331.SAMN02745248_01025"/>
<dbReference type="FunFam" id="3.90.1560.10:FF:000001">
    <property type="entry name" value="Probable 2-phosphosulfolactate phosphatase"/>
    <property type="match status" value="1"/>
</dbReference>
<dbReference type="GO" id="GO:0050532">
    <property type="term" value="F:2-phosphosulfolactate phosphatase activity"/>
    <property type="evidence" value="ECO:0007669"/>
    <property type="project" value="UniProtKB-UniRule"/>
</dbReference>
<dbReference type="InterPro" id="IPR036702">
    <property type="entry name" value="ComB-like_sf"/>
</dbReference>
<dbReference type="InterPro" id="IPR005238">
    <property type="entry name" value="ComB-like"/>
</dbReference>
<dbReference type="EC" id="3.1.3.71" evidence="3 8"/>
<protein>
    <recommendedName>
        <fullName evidence="4 8">Probable 2-phosphosulfolactate phosphatase</fullName>
        <ecNumber evidence="3 8">3.1.3.71</ecNumber>
    </recommendedName>
</protein>
<dbReference type="GO" id="GO:0050545">
    <property type="term" value="F:sulfopyruvate decarboxylase activity"/>
    <property type="evidence" value="ECO:0007669"/>
    <property type="project" value="TreeGrafter"/>
</dbReference>
<evidence type="ECO:0000256" key="4">
    <source>
        <dbReference type="ARBA" id="ARBA00021948"/>
    </source>
</evidence>
<dbReference type="EMBL" id="FRAD01000007">
    <property type="protein sequence ID" value="SHJ81907.1"/>
    <property type="molecule type" value="Genomic_DNA"/>
</dbReference>
<evidence type="ECO:0000256" key="7">
    <source>
        <dbReference type="ARBA" id="ARBA00033711"/>
    </source>
</evidence>
<accession>A0A1M6MEP2</accession>
<dbReference type="Gene3D" id="3.90.1560.10">
    <property type="entry name" value="ComB-like"/>
    <property type="match status" value="1"/>
</dbReference>
<evidence type="ECO:0000256" key="5">
    <source>
        <dbReference type="ARBA" id="ARBA00022801"/>
    </source>
</evidence>
<reference evidence="9 10" key="1">
    <citation type="submission" date="2016-11" db="EMBL/GenBank/DDBJ databases">
        <authorList>
            <person name="Jaros S."/>
            <person name="Januszkiewicz K."/>
            <person name="Wedrychowicz H."/>
        </authorList>
    </citation>
    <scope>NUCLEOTIDE SEQUENCE [LARGE SCALE GENOMIC DNA]</scope>
    <source>
        <strain evidence="9 10">DSM 3090</strain>
    </source>
</reference>
<comment type="cofactor">
    <cofactor evidence="1 8">
        <name>Mg(2+)</name>
        <dbReference type="ChEBI" id="CHEBI:18420"/>
    </cofactor>
</comment>
<gene>
    <name evidence="8" type="primary">comB</name>
    <name evidence="9" type="ORF">SAMN02745248_01025</name>
</gene>
<dbReference type="PANTHER" id="PTHR37311">
    <property type="entry name" value="2-PHOSPHOSULFOLACTATE PHOSPHATASE-RELATED"/>
    <property type="match status" value="1"/>
</dbReference>
<evidence type="ECO:0000256" key="8">
    <source>
        <dbReference type="HAMAP-Rule" id="MF_00490"/>
    </source>
</evidence>
<dbReference type="HAMAP" id="MF_00490">
    <property type="entry name" value="ComB"/>
    <property type="match status" value="1"/>
</dbReference>
<dbReference type="AlphaFoldDB" id="A0A1M6MEP2"/>
<comment type="similarity">
    <text evidence="2 8">Belongs to the ComB family.</text>
</comment>
<dbReference type="Pfam" id="PF04029">
    <property type="entry name" value="2-ph_phosp"/>
    <property type="match status" value="1"/>
</dbReference>
<evidence type="ECO:0000313" key="9">
    <source>
        <dbReference type="EMBL" id="SHJ81907.1"/>
    </source>
</evidence>
<dbReference type="GO" id="GO:0000287">
    <property type="term" value="F:magnesium ion binding"/>
    <property type="evidence" value="ECO:0007669"/>
    <property type="project" value="UniProtKB-UniRule"/>
</dbReference>
<comment type="catalytic activity">
    <reaction evidence="7 8">
        <text>(2R)-O-phospho-3-sulfolactate + H2O = (2R)-3-sulfolactate + phosphate</text>
        <dbReference type="Rhea" id="RHEA:23416"/>
        <dbReference type="ChEBI" id="CHEBI:15377"/>
        <dbReference type="ChEBI" id="CHEBI:15597"/>
        <dbReference type="ChEBI" id="CHEBI:43474"/>
        <dbReference type="ChEBI" id="CHEBI:58738"/>
        <dbReference type="EC" id="3.1.3.71"/>
    </reaction>
</comment>